<keyword evidence="3" id="KW-1185">Reference proteome</keyword>
<accession>A0ABS4QGX3</accession>
<name>A0ABS4QGX3_9NOCA</name>
<dbReference type="Proteomes" id="UP001519325">
    <property type="component" value="Unassembled WGS sequence"/>
</dbReference>
<dbReference type="EMBL" id="JAGGMR010000001">
    <property type="protein sequence ID" value="MBP2190954.1"/>
    <property type="molecule type" value="Genomic_DNA"/>
</dbReference>
<sequence>MEADAEGNSRFASVDSEHEIIQPLIDGLTQGQRDETWPGMLRLS</sequence>
<dbReference type="RefSeq" id="WP_281070378.1">
    <property type="nucleotide sequence ID" value="NZ_JAGGMR010000001.1"/>
</dbReference>
<proteinExistence type="predicted"/>
<evidence type="ECO:0000256" key="1">
    <source>
        <dbReference type="SAM" id="MobiDB-lite"/>
    </source>
</evidence>
<evidence type="ECO:0000313" key="3">
    <source>
        <dbReference type="Proteomes" id="UP001519325"/>
    </source>
</evidence>
<comment type="caution">
    <text evidence="2">The sequence shown here is derived from an EMBL/GenBank/DDBJ whole genome shotgun (WGS) entry which is preliminary data.</text>
</comment>
<feature type="region of interest" description="Disordered" evidence="1">
    <location>
        <begin position="24"/>
        <end position="44"/>
    </location>
</feature>
<evidence type="ECO:0000313" key="2">
    <source>
        <dbReference type="EMBL" id="MBP2190954.1"/>
    </source>
</evidence>
<organism evidence="2 3">
    <name type="scientific">Nocardia goodfellowii</name>
    <dbReference type="NCBI Taxonomy" id="882446"/>
    <lineage>
        <taxon>Bacteria</taxon>
        <taxon>Bacillati</taxon>
        <taxon>Actinomycetota</taxon>
        <taxon>Actinomycetes</taxon>
        <taxon>Mycobacteriales</taxon>
        <taxon>Nocardiaceae</taxon>
        <taxon>Nocardia</taxon>
    </lineage>
</organism>
<gene>
    <name evidence="2" type="ORF">BJ987_003855</name>
</gene>
<reference evidence="2 3" key="1">
    <citation type="submission" date="2021-03" db="EMBL/GenBank/DDBJ databases">
        <title>Sequencing the genomes of 1000 actinobacteria strains.</title>
        <authorList>
            <person name="Klenk H.-P."/>
        </authorList>
    </citation>
    <scope>NUCLEOTIDE SEQUENCE [LARGE SCALE GENOMIC DNA]</scope>
    <source>
        <strain evidence="2 3">DSM 45516</strain>
    </source>
</reference>
<protein>
    <submittedName>
        <fullName evidence="2">Uncharacterized protein</fullName>
    </submittedName>
</protein>